<evidence type="ECO:0000313" key="19">
    <source>
        <dbReference type="EMBL" id="RYR57629.1"/>
    </source>
</evidence>
<dbReference type="GO" id="GO:0016040">
    <property type="term" value="F:glutamate synthase (NADH) activity"/>
    <property type="evidence" value="ECO:0007669"/>
    <property type="project" value="TreeGrafter"/>
</dbReference>
<dbReference type="GO" id="GO:0000724">
    <property type="term" value="P:double-strand break repair via homologous recombination"/>
    <property type="evidence" value="ECO:0007669"/>
    <property type="project" value="UniProtKB-ARBA"/>
</dbReference>
<dbReference type="InterPro" id="IPR037231">
    <property type="entry name" value="NAP-like_sf"/>
</dbReference>
<dbReference type="GO" id="GO:0016041">
    <property type="term" value="F:glutamate synthase (ferredoxin) activity"/>
    <property type="evidence" value="ECO:0007669"/>
    <property type="project" value="UniProtKB-EC"/>
</dbReference>
<comment type="pathway">
    <text evidence="3">Energy metabolism; nitrogen metabolism.</text>
</comment>
<evidence type="ECO:0000256" key="12">
    <source>
        <dbReference type="ARBA" id="ARBA00023004"/>
    </source>
</evidence>
<comment type="pathway">
    <text evidence="4">Nitrogen metabolism.</text>
</comment>
<comment type="cofactor">
    <cofactor evidence="1">
        <name>FMN</name>
        <dbReference type="ChEBI" id="CHEBI:58210"/>
    </cofactor>
</comment>
<keyword evidence="12" id="KW-0408">Iron</keyword>
<evidence type="ECO:0000256" key="16">
    <source>
        <dbReference type="ARBA" id="ARBA00037928"/>
    </source>
</evidence>
<evidence type="ECO:0000256" key="6">
    <source>
        <dbReference type="ARBA" id="ARBA00022605"/>
    </source>
</evidence>
<dbReference type="GO" id="GO:0046872">
    <property type="term" value="F:metal ion binding"/>
    <property type="evidence" value="ECO:0007669"/>
    <property type="project" value="UniProtKB-KW"/>
</dbReference>
<evidence type="ECO:0000256" key="7">
    <source>
        <dbReference type="ARBA" id="ARBA00022630"/>
    </source>
</evidence>
<dbReference type="GO" id="GO:0006537">
    <property type="term" value="P:glutamate biosynthetic process"/>
    <property type="evidence" value="ECO:0007669"/>
    <property type="project" value="UniProtKB-KW"/>
</dbReference>
<dbReference type="GO" id="GO:0005634">
    <property type="term" value="C:nucleus"/>
    <property type="evidence" value="ECO:0007669"/>
    <property type="project" value="InterPro"/>
</dbReference>
<evidence type="ECO:0000259" key="18">
    <source>
        <dbReference type="Pfam" id="PF00310"/>
    </source>
</evidence>
<organism evidence="19 20">
    <name type="scientific">Arachis hypogaea</name>
    <name type="common">Peanut</name>
    <dbReference type="NCBI Taxonomy" id="3818"/>
    <lineage>
        <taxon>Eukaryota</taxon>
        <taxon>Viridiplantae</taxon>
        <taxon>Streptophyta</taxon>
        <taxon>Embryophyta</taxon>
        <taxon>Tracheophyta</taxon>
        <taxon>Spermatophyta</taxon>
        <taxon>Magnoliopsida</taxon>
        <taxon>eudicotyledons</taxon>
        <taxon>Gunneridae</taxon>
        <taxon>Pentapetalae</taxon>
        <taxon>rosids</taxon>
        <taxon>fabids</taxon>
        <taxon>Fabales</taxon>
        <taxon>Fabaceae</taxon>
        <taxon>Papilionoideae</taxon>
        <taxon>50 kb inversion clade</taxon>
        <taxon>dalbergioids sensu lato</taxon>
        <taxon>Dalbergieae</taxon>
        <taxon>Pterocarpus clade</taxon>
        <taxon>Arachis</taxon>
    </lineage>
</organism>
<proteinExistence type="inferred from homology"/>
<dbReference type="Gene3D" id="3.60.20.10">
    <property type="entry name" value="Glutamine Phosphoribosylpyrophosphate, subunit 1, domain 1"/>
    <property type="match status" value="1"/>
</dbReference>
<dbReference type="SUPFAM" id="SSF56235">
    <property type="entry name" value="N-terminal nucleophile aminohydrolases (Ntn hydrolases)"/>
    <property type="match status" value="1"/>
</dbReference>
<gene>
    <name evidence="19" type="ORF">Ahy_A05g023333</name>
</gene>
<evidence type="ECO:0000256" key="17">
    <source>
        <dbReference type="ARBA" id="ARBA00039085"/>
    </source>
</evidence>
<evidence type="ECO:0000256" key="4">
    <source>
        <dbReference type="ARBA" id="ARBA00004909"/>
    </source>
</evidence>
<evidence type="ECO:0000256" key="10">
    <source>
        <dbReference type="ARBA" id="ARBA00022962"/>
    </source>
</evidence>
<evidence type="ECO:0000313" key="20">
    <source>
        <dbReference type="Proteomes" id="UP000289738"/>
    </source>
</evidence>
<comment type="pathway">
    <text evidence="16">Amino-acid biosynthesis; L-glutamate biosynthesis via GLT pathway; L-glutamate from 2-oxoglutarate and L-glutamine (ferredoxin route): step 1/1.</text>
</comment>
<dbReference type="AlphaFoldDB" id="A0A445D331"/>
<dbReference type="SUPFAM" id="SSF143113">
    <property type="entry name" value="NAP-like"/>
    <property type="match status" value="1"/>
</dbReference>
<keyword evidence="13" id="KW-0411">Iron-sulfur</keyword>
<dbReference type="InterPro" id="IPR029055">
    <property type="entry name" value="Ntn_hydrolases_N"/>
</dbReference>
<accession>A0A445D331</accession>
<comment type="similarity">
    <text evidence="5">Belongs to the glutamate synthase family.</text>
</comment>
<comment type="caution">
    <text evidence="19">The sequence shown here is derived from an EMBL/GenBank/DDBJ whole genome shotgun (WGS) entry which is preliminary data.</text>
</comment>
<evidence type="ECO:0000256" key="3">
    <source>
        <dbReference type="ARBA" id="ARBA00004802"/>
    </source>
</evidence>
<evidence type="ECO:0000256" key="8">
    <source>
        <dbReference type="ARBA" id="ARBA00022643"/>
    </source>
</evidence>
<name>A0A445D331_ARAHY</name>
<dbReference type="Pfam" id="PF00310">
    <property type="entry name" value="GATase_2"/>
    <property type="match status" value="1"/>
</dbReference>
<evidence type="ECO:0000256" key="1">
    <source>
        <dbReference type="ARBA" id="ARBA00001917"/>
    </source>
</evidence>
<dbReference type="GO" id="GO:0006334">
    <property type="term" value="P:nucleosome assembly"/>
    <property type="evidence" value="ECO:0007669"/>
    <property type="project" value="InterPro"/>
</dbReference>
<keyword evidence="14" id="KW-0314">Glutamate biosynthesis</keyword>
<dbReference type="PANTHER" id="PTHR11938">
    <property type="entry name" value="FAD NADPH DEHYDROGENASE/OXIDOREDUCTASE"/>
    <property type="match status" value="1"/>
</dbReference>
<keyword evidence="20" id="KW-1185">Reference proteome</keyword>
<dbReference type="EC" id="1.4.7.1" evidence="17"/>
<keyword evidence="7" id="KW-0285">Flavoprotein</keyword>
<feature type="domain" description="Glutamine amidotransferase type-2" evidence="18">
    <location>
        <begin position="50"/>
        <end position="181"/>
    </location>
</feature>
<sequence>MQRLDIVNGVTEVEGIAEEKPAGAEEDEKKGVPAFWLNAMKNNEVLAEEIHSRFSTNTFPSWDRAQPMQILGHNGEMNTLRGNVNWMKAHEGLLKCKALGLSKDELKKLLPIVNANSSDSGAFDGVLEFLVQSEKSLPKAVMMMIPEAWKNDKNMDSQRKAFYEYYSALMEPWDGPALISCKYFPYRCIGSMRHQQGMRLDERIIPYL</sequence>
<evidence type="ECO:0000256" key="15">
    <source>
        <dbReference type="ARBA" id="ARBA00023291"/>
    </source>
</evidence>
<dbReference type="GO" id="GO:0051538">
    <property type="term" value="F:3 iron, 4 sulfur cluster binding"/>
    <property type="evidence" value="ECO:0007669"/>
    <property type="project" value="UniProtKB-KW"/>
</dbReference>
<evidence type="ECO:0000256" key="9">
    <source>
        <dbReference type="ARBA" id="ARBA00022723"/>
    </source>
</evidence>
<evidence type="ECO:0000256" key="5">
    <source>
        <dbReference type="ARBA" id="ARBA00009716"/>
    </source>
</evidence>
<dbReference type="InterPro" id="IPR050711">
    <property type="entry name" value="ET-N_metabolism_enzyme"/>
</dbReference>
<dbReference type="Proteomes" id="UP000289738">
    <property type="component" value="Chromosome A05"/>
</dbReference>
<keyword evidence="11" id="KW-0560">Oxidoreductase</keyword>
<keyword evidence="10" id="KW-0315">Glutamine amidotransferase</keyword>
<evidence type="ECO:0000256" key="13">
    <source>
        <dbReference type="ARBA" id="ARBA00023014"/>
    </source>
</evidence>
<dbReference type="PANTHER" id="PTHR11938:SF133">
    <property type="entry name" value="GLUTAMATE SYNTHASE (NADH)"/>
    <property type="match status" value="1"/>
</dbReference>
<keyword evidence="8" id="KW-0288">FMN</keyword>
<dbReference type="GO" id="GO:0042393">
    <property type="term" value="F:histone binding"/>
    <property type="evidence" value="ECO:0007669"/>
    <property type="project" value="UniProtKB-ARBA"/>
</dbReference>
<evidence type="ECO:0000256" key="11">
    <source>
        <dbReference type="ARBA" id="ARBA00023002"/>
    </source>
</evidence>
<keyword evidence="6" id="KW-0028">Amino-acid biosynthesis</keyword>
<keyword evidence="15" id="KW-0003">3Fe-4S</keyword>
<dbReference type="GO" id="GO:0019676">
    <property type="term" value="P:ammonia assimilation cycle"/>
    <property type="evidence" value="ECO:0007669"/>
    <property type="project" value="TreeGrafter"/>
</dbReference>
<dbReference type="InterPro" id="IPR017932">
    <property type="entry name" value="GATase_2_dom"/>
</dbReference>
<reference evidence="19 20" key="1">
    <citation type="submission" date="2019-01" db="EMBL/GenBank/DDBJ databases">
        <title>Sequencing of cultivated peanut Arachis hypogaea provides insights into genome evolution and oil improvement.</title>
        <authorList>
            <person name="Chen X."/>
        </authorList>
    </citation>
    <scope>NUCLEOTIDE SEQUENCE [LARGE SCALE GENOMIC DNA]</scope>
    <source>
        <strain evidence="20">cv. Fuhuasheng</strain>
        <tissue evidence="19">Leaves</tissue>
    </source>
</reference>
<keyword evidence="9" id="KW-0479">Metal-binding</keyword>
<comment type="cofactor">
    <cofactor evidence="2">
        <name>[3Fe-4S] cluster</name>
        <dbReference type="ChEBI" id="CHEBI:21137"/>
    </cofactor>
</comment>
<dbReference type="STRING" id="3818.A0A445D331"/>
<protein>
    <recommendedName>
        <fullName evidence="17">glutamate synthase (ferredoxin)</fullName>
        <ecNumber evidence="17">1.4.7.1</ecNumber>
    </recommendedName>
</protein>
<evidence type="ECO:0000256" key="2">
    <source>
        <dbReference type="ARBA" id="ARBA00001927"/>
    </source>
</evidence>
<dbReference type="EMBL" id="SDMP01000005">
    <property type="protein sequence ID" value="RYR57629.1"/>
    <property type="molecule type" value="Genomic_DNA"/>
</dbReference>
<evidence type="ECO:0000256" key="14">
    <source>
        <dbReference type="ARBA" id="ARBA00023164"/>
    </source>
</evidence>